<dbReference type="Pfam" id="PF00816">
    <property type="entry name" value="Histone_HNS"/>
    <property type="match status" value="1"/>
</dbReference>
<evidence type="ECO:0000256" key="3">
    <source>
        <dbReference type="ARBA" id="ARBA00022490"/>
    </source>
</evidence>
<dbReference type="PANTHER" id="PTHR38097:SF2">
    <property type="entry name" value="DNA-BINDING PROTEIN STPA"/>
    <property type="match status" value="1"/>
</dbReference>
<comment type="similarity">
    <text evidence="2">Belongs to the histone-like protein H-NS family.</text>
</comment>
<dbReference type="Gene3D" id="4.10.430.10">
    <property type="entry name" value="Histone-like protein H-NS, C-terminal domain"/>
    <property type="match status" value="1"/>
</dbReference>
<feature type="domain" description="DNA-binding protein H-NS-like C-terminal" evidence="5">
    <location>
        <begin position="60"/>
        <end position="107"/>
    </location>
</feature>
<evidence type="ECO:0000259" key="5">
    <source>
        <dbReference type="SMART" id="SM00528"/>
    </source>
</evidence>
<evidence type="ECO:0000313" key="7">
    <source>
        <dbReference type="Proteomes" id="UP001056681"/>
    </source>
</evidence>
<comment type="subcellular location">
    <subcellularLocation>
        <location evidence="1">Cytoplasm</location>
        <location evidence="1">Nucleoid</location>
    </subcellularLocation>
</comment>
<reference evidence="6" key="1">
    <citation type="submission" date="2020-10" db="EMBL/GenBank/DDBJ databases">
        <title>Whole-genome sequence of Luteibacter sp. EIF3.</title>
        <authorList>
            <person name="Friedrich I."/>
            <person name="Hertel R."/>
            <person name="Daniel R."/>
        </authorList>
    </citation>
    <scope>NUCLEOTIDE SEQUENCE</scope>
    <source>
        <strain evidence="6">EIF3</strain>
    </source>
</reference>
<gene>
    <name evidence="6" type="ORF">IM816_12985</name>
</gene>
<keyword evidence="7" id="KW-1185">Reference proteome</keyword>
<dbReference type="InterPro" id="IPR037150">
    <property type="entry name" value="H-NS_C_dom_sf"/>
</dbReference>
<proteinExistence type="inferred from homology"/>
<dbReference type="RefSeq" id="WP_250338406.1">
    <property type="nucleotide sequence ID" value="NZ_CP063231.1"/>
</dbReference>
<evidence type="ECO:0000256" key="1">
    <source>
        <dbReference type="ARBA" id="ARBA00004453"/>
    </source>
</evidence>
<evidence type="ECO:0000256" key="2">
    <source>
        <dbReference type="ARBA" id="ARBA00010610"/>
    </source>
</evidence>
<accession>A0ABY4SXU4</accession>
<evidence type="ECO:0000313" key="6">
    <source>
        <dbReference type="EMBL" id="URL57536.1"/>
    </source>
</evidence>
<dbReference type="Proteomes" id="UP001056681">
    <property type="component" value="Chromosome"/>
</dbReference>
<keyword evidence="4" id="KW-0238">DNA-binding</keyword>
<dbReference type="SUPFAM" id="SSF81273">
    <property type="entry name" value="H-NS histone-like proteins"/>
    <property type="match status" value="1"/>
</dbReference>
<keyword evidence="3" id="KW-0963">Cytoplasm</keyword>
<dbReference type="InterPro" id="IPR027444">
    <property type="entry name" value="H-NS_C_dom"/>
</dbReference>
<protein>
    <submittedName>
        <fullName evidence="6">H-NS histone family protein</fullName>
    </submittedName>
</protein>
<evidence type="ECO:0000256" key="4">
    <source>
        <dbReference type="ARBA" id="ARBA00023125"/>
    </source>
</evidence>
<dbReference type="SMART" id="SM00528">
    <property type="entry name" value="HNS"/>
    <property type="match status" value="1"/>
</dbReference>
<dbReference type="PANTHER" id="PTHR38097">
    <property type="match status" value="1"/>
</dbReference>
<dbReference type="EMBL" id="CP063231">
    <property type="protein sequence ID" value="URL57536.1"/>
    <property type="molecule type" value="Genomic_DNA"/>
</dbReference>
<organism evidence="6 7">
    <name type="scientific">Luteibacter flocculans</name>
    <dbReference type="NCBI Taxonomy" id="2780091"/>
    <lineage>
        <taxon>Bacteria</taxon>
        <taxon>Pseudomonadati</taxon>
        <taxon>Pseudomonadota</taxon>
        <taxon>Gammaproteobacteria</taxon>
        <taxon>Lysobacterales</taxon>
        <taxon>Rhodanobacteraceae</taxon>
        <taxon>Luteibacter</taxon>
    </lineage>
</organism>
<sequence length="107" mass="12067">MAVDIKNLNQNQLADLIAKAQARQNELSKERVGKVREKIQAILKAERMTIDDVFPSRGAKPKRTGVTVAAKFRDPANPENTWSGRGKRPRWFNDALKAGKKEKDLLI</sequence>
<name>A0ABY4SXU4_9GAMM</name>